<evidence type="ECO:0000256" key="8">
    <source>
        <dbReference type="ARBA" id="ARBA00023320"/>
    </source>
</evidence>
<dbReference type="Pfam" id="PF06377">
    <property type="entry name" value="Adipokin_hormo"/>
    <property type="match status" value="1"/>
</dbReference>
<accession>U5XJ01</accession>
<dbReference type="GO" id="GO:0007218">
    <property type="term" value="P:neuropeptide signaling pathway"/>
    <property type="evidence" value="ECO:0007669"/>
    <property type="project" value="UniProtKB-KW"/>
</dbReference>
<sequence>MDKYIITLYVILVVGTVQCLGQLNFTPNWGKRMAVTQDECKIGGEAIIYILSTIENGIKKIMECEKLRTSSGLQ</sequence>
<evidence type="ECO:0000313" key="10">
    <source>
        <dbReference type="EMBL" id="AGZ62588.1"/>
    </source>
</evidence>
<dbReference type="PROSITE" id="PS00256">
    <property type="entry name" value="AKH"/>
    <property type="match status" value="1"/>
</dbReference>
<evidence type="ECO:0000256" key="9">
    <source>
        <dbReference type="SAM" id="Phobius"/>
    </source>
</evidence>
<proteinExistence type="evidence at transcript level"/>
<keyword evidence="4" id="KW-0372">Hormone</keyword>
<keyword evidence="9" id="KW-1133">Transmembrane helix</keyword>
<dbReference type="InterPro" id="IPR002047">
    <property type="entry name" value="Adipokinetic_hormone_CS"/>
</dbReference>
<reference evidence="10" key="1">
    <citation type="submission" date="2013-07" db="EMBL/GenBank/DDBJ databases">
        <authorList>
            <person name="Steinbauerova V."/>
        </authorList>
    </citation>
    <scope>NUCLEOTIDE SEQUENCE</scope>
</reference>
<evidence type="ECO:0000256" key="1">
    <source>
        <dbReference type="ARBA" id="ARBA00004613"/>
    </source>
</evidence>
<keyword evidence="6" id="KW-0027">Amidation</keyword>
<dbReference type="GO" id="GO:0005576">
    <property type="term" value="C:extracellular region"/>
    <property type="evidence" value="ECO:0007669"/>
    <property type="project" value="UniProtKB-SubCell"/>
</dbReference>
<evidence type="ECO:0000256" key="5">
    <source>
        <dbReference type="ARBA" id="ARBA00022729"/>
    </source>
</evidence>
<keyword evidence="9" id="KW-0812">Transmembrane</keyword>
<evidence type="ECO:0000256" key="2">
    <source>
        <dbReference type="ARBA" id="ARBA00006145"/>
    </source>
</evidence>
<feature type="transmembrane region" description="Helical" evidence="9">
    <location>
        <begin position="6"/>
        <end position="25"/>
    </location>
</feature>
<keyword evidence="8" id="KW-0527">Neuropeptide</keyword>
<dbReference type="InterPro" id="IPR010475">
    <property type="entry name" value="AKH/RPCH_hormone"/>
</dbReference>
<keyword evidence="9" id="KW-0472">Membrane</keyword>
<evidence type="ECO:0000256" key="4">
    <source>
        <dbReference type="ARBA" id="ARBA00022702"/>
    </source>
</evidence>
<comment type="similarity">
    <text evidence="2">Belongs to the AKH/HRTH/RPCH family.</text>
</comment>
<keyword evidence="3" id="KW-0964">Secreted</keyword>
<comment type="subcellular location">
    <subcellularLocation>
        <location evidence="1">Secreted</location>
    </subcellularLocation>
</comment>
<dbReference type="AlphaFoldDB" id="U5XJ01"/>
<name>U5XJ01_PYRAP</name>
<organism evidence="10">
    <name type="scientific">Pyrrhocoris apterus</name>
    <name type="common">Sap sucking bug</name>
    <name type="synonym">Cimex apterus</name>
    <dbReference type="NCBI Taxonomy" id="37000"/>
    <lineage>
        <taxon>Eukaryota</taxon>
        <taxon>Metazoa</taxon>
        <taxon>Ecdysozoa</taxon>
        <taxon>Arthropoda</taxon>
        <taxon>Hexapoda</taxon>
        <taxon>Insecta</taxon>
        <taxon>Pterygota</taxon>
        <taxon>Neoptera</taxon>
        <taxon>Paraneoptera</taxon>
        <taxon>Hemiptera</taxon>
        <taxon>Heteroptera</taxon>
        <taxon>Panheteroptera</taxon>
        <taxon>Pentatomomorpha</taxon>
        <taxon>Pyrrhocoroidea</taxon>
        <taxon>Pyrrhocoridae</taxon>
        <taxon>Pyrrhocoris</taxon>
    </lineage>
</organism>
<dbReference type="GO" id="GO:0005179">
    <property type="term" value="F:hormone activity"/>
    <property type="evidence" value="ECO:0007669"/>
    <property type="project" value="UniProtKB-KW"/>
</dbReference>
<evidence type="ECO:0000256" key="6">
    <source>
        <dbReference type="ARBA" id="ARBA00022815"/>
    </source>
</evidence>
<evidence type="ECO:0000256" key="3">
    <source>
        <dbReference type="ARBA" id="ARBA00022525"/>
    </source>
</evidence>
<protein>
    <submittedName>
        <fullName evidence="10">AKH</fullName>
    </submittedName>
</protein>
<dbReference type="EMBL" id="KF417710">
    <property type="protein sequence ID" value="AGZ62588.1"/>
    <property type="molecule type" value="mRNA"/>
</dbReference>
<keyword evidence="7" id="KW-0873">Pyrrolidone carboxylic acid</keyword>
<keyword evidence="5" id="KW-0732">Signal</keyword>
<evidence type="ECO:0000256" key="7">
    <source>
        <dbReference type="ARBA" id="ARBA00023283"/>
    </source>
</evidence>